<dbReference type="Proteomes" id="UP000006320">
    <property type="component" value="Unassembled WGS sequence"/>
</dbReference>
<reference evidence="1 2" key="1">
    <citation type="journal article" date="2017" name="Antonie Van Leeuwenhoek">
        <title>Rhizobium rhizosphaerae sp. nov., a novel species isolated from rice rhizosphere.</title>
        <authorList>
            <person name="Zhao J.J."/>
            <person name="Zhang J."/>
            <person name="Zhang R.J."/>
            <person name="Zhang C.W."/>
            <person name="Yin H.Q."/>
            <person name="Zhang X.X."/>
        </authorList>
    </citation>
    <scope>NUCLEOTIDE SEQUENCE [LARGE SCALE GENOMIC DNA]</scope>
    <source>
        <strain evidence="1 2">S18K6</strain>
    </source>
</reference>
<organism evidence="1 2">
    <name type="scientific">Paraglaciecola chathamensis S18K6</name>
    <dbReference type="NCBI Taxonomy" id="1127672"/>
    <lineage>
        <taxon>Bacteria</taxon>
        <taxon>Pseudomonadati</taxon>
        <taxon>Pseudomonadota</taxon>
        <taxon>Gammaproteobacteria</taxon>
        <taxon>Alteromonadales</taxon>
        <taxon>Alteromonadaceae</taxon>
        <taxon>Paraglaciecola</taxon>
    </lineage>
</organism>
<evidence type="ECO:0000313" key="2">
    <source>
        <dbReference type="Proteomes" id="UP000006320"/>
    </source>
</evidence>
<evidence type="ECO:0008006" key="3">
    <source>
        <dbReference type="Google" id="ProtNLM"/>
    </source>
</evidence>
<sequence length="42" mass="4746">MCGTKSKLKGRYSRLGEIICAKQEKNMLKVKTLVINRGAIKH</sequence>
<evidence type="ECO:0000313" key="1">
    <source>
        <dbReference type="EMBL" id="GAC10304.1"/>
    </source>
</evidence>
<name>A0AAV3V002_9ALTE</name>
<gene>
    <name evidence="1" type="ORF">GCHA_2357</name>
</gene>
<dbReference type="AlphaFoldDB" id="A0AAV3V002"/>
<proteinExistence type="predicted"/>
<dbReference type="EMBL" id="BAEM01000032">
    <property type="protein sequence ID" value="GAC10304.1"/>
    <property type="molecule type" value="Genomic_DNA"/>
</dbReference>
<comment type="caution">
    <text evidence="1">The sequence shown here is derived from an EMBL/GenBank/DDBJ whole genome shotgun (WGS) entry which is preliminary data.</text>
</comment>
<accession>A0AAV3V002</accession>
<protein>
    <recommendedName>
        <fullName evidence="3">Transposase</fullName>
    </recommendedName>
</protein>